<feature type="domain" description="Histidine kinase" evidence="11">
    <location>
        <begin position="215"/>
        <end position="400"/>
    </location>
</feature>
<dbReference type="InterPro" id="IPR003661">
    <property type="entry name" value="HisK_dim/P_dom"/>
</dbReference>
<dbReference type="InterPro" id="IPR003594">
    <property type="entry name" value="HATPase_dom"/>
</dbReference>
<feature type="transmembrane region" description="Helical" evidence="10">
    <location>
        <begin position="135"/>
        <end position="153"/>
    </location>
</feature>
<evidence type="ECO:0000259" key="12">
    <source>
        <dbReference type="PROSITE" id="PS50885"/>
    </source>
</evidence>
<evidence type="ECO:0000256" key="2">
    <source>
        <dbReference type="ARBA" id="ARBA00004141"/>
    </source>
</evidence>
<evidence type="ECO:0000256" key="9">
    <source>
        <dbReference type="ARBA" id="ARBA00023136"/>
    </source>
</evidence>
<sequence>MKYSLSVKISFVFAIAFTLVCILFITFGNMQNNQAFDRMRIAQLNSINYLLSLYERGTPPQDLEQYFGNFNLTLVKDKNLILNALNSGKIMFRNLTPIGEFRSIKYQNSLFLYIENQAFDIAFETMGANNLNDPLWVGFFLTIALLFSLYFSVMKSLAPLKKLNKNIKKFATGNLESVTLNEKGDDEIAQVAQEFDKAVLKIKDLVKSRQLFLRTIMHELKTPIGKGRIVSEMIDDETQKKRLVDIFERLEILINEFAKIEQLLSKSYSLNYQEYHFSLIFEQAKDMMMLDDPSKHIEINYQKDVILNVDFQLFTLAIKNLIDNALKYSDDKKVYINCLENEICISNVAKPLTMSIEHYKQAFIRDKNEKATGMGLGLYIVDKICAMHRFKLDYFYNDGKHHFCVVFNDLMEKACEIPFKRNFLKTKKK</sequence>
<keyword evidence="9 10" id="KW-0472">Membrane</keyword>
<evidence type="ECO:0000256" key="5">
    <source>
        <dbReference type="ARBA" id="ARBA00022679"/>
    </source>
</evidence>
<dbReference type="AlphaFoldDB" id="A0A6L5WFW7"/>
<dbReference type="PROSITE" id="PS50109">
    <property type="entry name" value="HIS_KIN"/>
    <property type="match status" value="1"/>
</dbReference>
<dbReference type="InterPro" id="IPR003660">
    <property type="entry name" value="HAMP_dom"/>
</dbReference>
<dbReference type="Gene3D" id="3.30.565.10">
    <property type="entry name" value="Histidine kinase-like ATPase, C-terminal domain"/>
    <property type="match status" value="1"/>
</dbReference>
<name>A0A6L5WFW7_9BACT</name>
<dbReference type="EMBL" id="VWSJ01000002">
    <property type="protein sequence ID" value="MSN95789.1"/>
    <property type="molecule type" value="Genomic_DNA"/>
</dbReference>
<dbReference type="EC" id="2.7.13.3" evidence="3"/>
<dbReference type="Gene3D" id="1.10.287.130">
    <property type="match status" value="1"/>
</dbReference>
<keyword evidence="7 13" id="KW-0418">Kinase</keyword>
<dbReference type="GO" id="GO:0000155">
    <property type="term" value="F:phosphorelay sensor kinase activity"/>
    <property type="evidence" value="ECO:0007669"/>
    <property type="project" value="InterPro"/>
</dbReference>
<comment type="caution">
    <text evidence="13">The sequence shown here is derived from an EMBL/GenBank/DDBJ whole genome shotgun (WGS) entry which is preliminary data.</text>
</comment>
<dbReference type="SUPFAM" id="SSF55874">
    <property type="entry name" value="ATPase domain of HSP90 chaperone/DNA topoisomerase II/histidine kinase"/>
    <property type="match status" value="1"/>
</dbReference>
<protein>
    <recommendedName>
        <fullName evidence="3">histidine kinase</fullName>
        <ecNumber evidence="3">2.7.13.3</ecNumber>
    </recommendedName>
</protein>
<dbReference type="PANTHER" id="PTHR45528:SF12">
    <property type="entry name" value="SENSOR HISTIDINE KINASE ARSS"/>
    <property type="match status" value="1"/>
</dbReference>
<dbReference type="Pfam" id="PF02518">
    <property type="entry name" value="HATPase_c"/>
    <property type="match status" value="1"/>
</dbReference>
<evidence type="ECO:0000256" key="3">
    <source>
        <dbReference type="ARBA" id="ARBA00012438"/>
    </source>
</evidence>
<evidence type="ECO:0000313" key="13">
    <source>
        <dbReference type="EMBL" id="MSN95789.1"/>
    </source>
</evidence>
<evidence type="ECO:0000256" key="7">
    <source>
        <dbReference type="ARBA" id="ARBA00022777"/>
    </source>
</evidence>
<dbReference type="InterPro" id="IPR036097">
    <property type="entry name" value="HisK_dim/P_sf"/>
</dbReference>
<evidence type="ECO:0000256" key="10">
    <source>
        <dbReference type="SAM" id="Phobius"/>
    </source>
</evidence>
<evidence type="ECO:0000313" key="14">
    <source>
        <dbReference type="Proteomes" id="UP000476338"/>
    </source>
</evidence>
<evidence type="ECO:0000256" key="8">
    <source>
        <dbReference type="ARBA" id="ARBA00022989"/>
    </source>
</evidence>
<feature type="transmembrane region" description="Helical" evidence="10">
    <location>
        <begin position="12"/>
        <end position="30"/>
    </location>
</feature>
<keyword evidence="5" id="KW-0808">Transferase</keyword>
<evidence type="ECO:0000256" key="4">
    <source>
        <dbReference type="ARBA" id="ARBA00022553"/>
    </source>
</evidence>
<accession>A0A6L5WFW7</accession>
<reference evidence="13 14" key="1">
    <citation type="submission" date="2019-09" db="EMBL/GenBank/DDBJ databases">
        <authorList>
            <person name="Silva M."/>
            <person name="Pereira G."/>
            <person name="Lopes-Da-Costa L."/>
            <person name="Silva E."/>
        </authorList>
    </citation>
    <scope>NUCLEOTIDE SEQUENCE [LARGE SCALE GENOMIC DNA]</scope>
    <source>
        <strain evidence="13 14">FMV-PI01</strain>
    </source>
</reference>
<evidence type="ECO:0000256" key="6">
    <source>
        <dbReference type="ARBA" id="ARBA00022692"/>
    </source>
</evidence>
<dbReference type="CDD" id="cd00082">
    <property type="entry name" value="HisKA"/>
    <property type="match status" value="1"/>
</dbReference>
<keyword evidence="8 10" id="KW-1133">Transmembrane helix</keyword>
<dbReference type="InterPro" id="IPR005467">
    <property type="entry name" value="His_kinase_dom"/>
</dbReference>
<dbReference type="GO" id="GO:0016020">
    <property type="term" value="C:membrane"/>
    <property type="evidence" value="ECO:0007669"/>
    <property type="project" value="UniProtKB-SubCell"/>
</dbReference>
<dbReference type="Pfam" id="PF00672">
    <property type="entry name" value="HAMP"/>
    <property type="match status" value="1"/>
</dbReference>
<feature type="domain" description="HAMP" evidence="12">
    <location>
        <begin position="154"/>
        <end position="207"/>
    </location>
</feature>
<evidence type="ECO:0000259" key="11">
    <source>
        <dbReference type="PROSITE" id="PS50109"/>
    </source>
</evidence>
<keyword evidence="14" id="KW-1185">Reference proteome</keyword>
<proteinExistence type="predicted"/>
<dbReference type="PANTHER" id="PTHR45528">
    <property type="entry name" value="SENSOR HISTIDINE KINASE CPXA"/>
    <property type="match status" value="1"/>
</dbReference>
<dbReference type="RefSeq" id="WP_154570062.1">
    <property type="nucleotide sequence ID" value="NZ_VWSJ01000002.1"/>
</dbReference>
<dbReference type="PROSITE" id="PS50885">
    <property type="entry name" value="HAMP"/>
    <property type="match status" value="1"/>
</dbReference>
<reference evidence="13 14" key="2">
    <citation type="submission" date="2020-03" db="EMBL/GenBank/DDBJ databases">
        <title>Campylobacter portucalensis sp. nov., a new species of Campylobacter isolated from the reproductive tract of bulls.</title>
        <authorList>
            <person name="Silva M.F."/>
            <person name="Pereira G."/>
            <person name="Carneiro C."/>
            <person name="Hemphill A."/>
            <person name="Mateus L."/>
            <person name="Lopes-Da-Costa L."/>
            <person name="Silva E."/>
        </authorList>
    </citation>
    <scope>NUCLEOTIDE SEQUENCE [LARGE SCALE GENOMIC DNA]</scope>
    <source>
        <strain evidence="13 14">FMV-PI01</strain>
    </source>
</reference>
<dbReference type="SMART" id="SM00387">
    <property type="entry name" value="HATPase_c"/>
    <property type="match status" value="1"/>
</dbReference>
<dbReference type="Proteomes" id="UP000476338">
    <property type="component" value="Unassembled WGS sequence"/>
</dbReference>
<organism evidence="13 14">
    <name type="scientific">Campylobacter portucalensis</name>
    <dbReference type="NCBI Taxonomy" id="2608384"/>
    <lineage>
        <taxon>Bacteria</taxon>
        <taxon>Pseudomonadati</taxon>
        <taxon>Campylobacterota</taxon>
        <taxon>Epsilonproteobacteria</taxon>
        <taxon>Campylobacterales</taxon>
        <taxon>Campylobacteraceae</taxon>
        <taxon>Campylobacter</taxon>
    </lineage>
</organism>
<evidence type="ECO:0000256" key="1">
    <source>
        <dbReference type="ARBA" id="ARBA00000085"/>
    </source>
</evidence>
<keyword evidence="4" id="KW-0597">Phosphoprotein</keyword>
<dbReference type="SUPFAM" id="SSF47384">
    <property type="entry name" value="Homodimeric domain of signal transducing histidine kinase"/>
    <property type="match status" value="1"/>
</dbReference>
<gene>
    <name evidence="13" type="ORF">F1B92_01020</name>
</gene>
<dbReference type="InterPro" id="IPR050398">
    <property type="entry name" value="HssS/ArlS-like"/>
</dbReference>
<comment type="catalytic activity">
    <reaction evidence="1">
        <text>ATP + protein L-histidine = ADP + protein N-phospho-L-histidine.</text>
        <dbReference type="EC" id="2.7.13.3"/>
    </reaction>
</comment>
<dbReference type="InterPro" id="IPR036890">
    <property type="entry name" value="HATPase_C_sf"/>
</dbReference>
<dbReference type="InterPro" id="IPR047994">
    <property type="entry name" value="ArsS-like"/>
</dbReference>
<comment type="subcellular location">
    <subcellularLocation>
        <location evidence="2">Membrane</location>
        <topology evidence="2">Multi-pass membrane protein</topology>
    </subcellularLocation>
</comment>
<keyword evidence="6 10" id="KW-0812">Transmembrane</keyword>
<dbReference type="CDD" id="cd00075">
    <property type="entry name" value="HATPase"/>
    <property type="match status" value="1"/>
</dbReference>
<dbReference type="NCBIfam" id="NF038389">
    <property type="entry name" value="ArsS_fam_HK"/>
    <property type="match status" value="1"/>
</dbReference>